<dbReference type="AlphaFoldDB" id="X1CUJ7"/>
<gene>
    <name evidence="1" type="ORF">S01H4_56217</name>
</gene>
<sequence>MTRNILKQAIIFFSVFSFSFLFSYYGKAQTSISGVVNSYIDVTGIIDADELTVSDASAFSPGDTILLIQMKGLGIDTTNSTSFGERQNSYSAGKYEIIIIASISGNDITLASDMTNSYDVNGHMQMVRVPGYDNATVTGNLTCPVWDTISGTGGVVALIVGNKLSLEADIDVTGKGFSGAQPYTTSNVLCTTNNDYYFPASSDSAGYKGEGIASY</sequence>
<proteinExistence type="predicted"/>
<reference evidence="1" key="1">
    <citation type="journal article" date="2014" name="Front. Microbiol.">
        <title>High frequency of phylogenetically diverse reductive dehalogenase-homologous genes in deep subseafloor sedimentary metagenomes.</title>
        <authorList>
            <person name="Kawai M."/>
            <person name="Futagami T."/>
            <person name="Toyoda A."/>
            <person name="Takaki Y."/>
            <person name="Nishi S."/>
            <person name="Hori S."/>
            <person name="Arai W."/>
            <person name="Tsubouchi T."/>
            <person name="Morono Y."/>
            <person name="Uchiyama I."/>
            <person name="Ito T."/>
            <person name="Fujiyama A."/>
            <person name="Inagaki F."/>
            <person name="Takami H."/>
        </authorList>
    </citation>
    <scope>NUCLEOTIDE SEQUENCE</scope>
    <source>
        <strain evidence="1">Expedition CK06-06</strain>
    </source>
</reference>
<comment type="caution">
    <text evidence="1">The sequence shown here is derived from an EMBL/GenBank/DDBJ whole genome shotgun (WGS) entry which is preliminary data.</text>
</comment>
<name>X1CUJ7_9ZZZZ</name>
<evidence type="ECO:0000313" key="1">
    <source>
        <dbReference type="EMBL" id="GAH12176.1"/>
    </source>
</evidence>
<feature type="non-terminal residue" evidence="1">
    <location>
        <position position="215"/>
    </location>
</feature>
<protein>
    <submittedName>
        <fullName evidence="1">Uncharacterized protein</fullName>
    </submittedName>
</protein>
<organism evidence="1">
    <name type="scientific">marine sediment metagenome</name>
    <dbReference type="NCBI Taxonomy" id="412755"/>
    <lineage>
        <taxon>unclassified sequences</taxon>
        <taxon>metagenomes</taxon>
        <taxon>ecological metagenomes</taxon>
    </lineage>
</organism>
<accession>X1CUJ7</accession>
<dbReference type="EMBL" id="BART01032553">
    <property type="protein sequence ID" value="GAH12176.1"/>
    <property type="molecule type" value="Genomic_DNA"/>
</dbReference>